<reference evidence="3 4" key="1">
    <citation type="journal article" date="2019" name="Int. J. Syst. Evol. Microbiol.">
        <title>The Global Catalogue of Microorganisms (GCM) 10K type strain sequencing project: providing services to taxonomists for standard genome sequencing and annotation.</title>
        <authorList>
            <consortium name="The Broad Institute Genomics Platform"/>
            <consortium name="The Broad Institute Genome Sequencing Center for Infectious Disease"/>
            <person name="Wu L."/>
            <person name="Ma J."/>
        </authorList>
    </citation>
    <scope>NUCLEOTIDE SEQUENCE [LARGE SCALE GENOMIC DNA]</scope>
    <source>
        <strain evidence="3 4">DT31</strain>
    </source>
</reference>
<feature type="compositionally biased region" description="Acidic residues" evidence="1">
    <location>
        <begin position="262"/>
        <end position="386"/>
    </location>
</feature>
<proteinExistence type="predicted"/>
<dbReference type="Pfam" id="PF14344">
    <property type="entry name" value="DUF4397"/>
    <property type="match status" value="1"/>
</dbReference>
<dbReference type="RefSeq" id="WP_390210317.1">
    <property type="nucleotide sequence ID" value="NZ_JBHTAH010000005.1"/>
</dbReference>
<evidence type="ECO:0000313" key="3">
    <source>
        <dbReference type="EMBL" id="MFC7069581.1"/>
    </source>
</evidence>
<sequence length="386" mass="40589">MRDKTTGRLAVALAAVLVGSVLVSGAALGSQALTPTPLQQQVQQEDGEPSTQETAYLRVLHASPDAPAVDVSLNNETVVSDLAFGEATEYVEVAGGEYNLTITTAEGGDVVFQENVSVAQRSVTTVAASGQVSEDAAEPFAPLFVNDDAFEPDEGEAAVAVAHLSPDAPAVDVTVEDSDVVVAEDLSYGVVGDYVTVPEGDYTLEIREASEDNNGTVVATVDVELDEESAYTAYAIGTLAGDNDSEPFGLALTPDATTDVTLPDDDTDVVEPETPEEDDEGNETETPEGEETETETPEGEETETETPEGDDEETETETPEGEETETPEGDDEETETETPEGDETETETPEGDDETTETETPAGDDETTETETPAGDDEETETPAEE</sequence>
<dbReference type="EMBL" id="JBHTAH010000005">
    <property type="protein sequence ID" value="MFC7069581.1"/>
    <property type="molecule type" value="Genomic_DNA"/>
</dbReference>
<evidence type="ECO:0000313" key="4">
    <source>
        <dbReference type="Proteomes" id="UP001596461"/>
    </source>
</evidence>
<feature type="region of interest" description="Disordered" evidence="1">
    <location>
        <begin position="240"/>
        <end position="386"/>
    </location>
</feature>
<feature type="domain" description="Cadherin" evidence="2">
    <location>
        <begin position="173"/>
        <end position="274"/>
    </location>
</feature>
<protein>
    <submittedName>
        <fullName evidence="3">DUF4397 domain-containing protein</fullName>
    </submittedName>
</protein>
<organism evidence="3 4">
    <name type="scientific">Halobaculum lipolyticum</name>
    <dbReference type="NCBI Taxonomy" id="3032001"/>
    <lineage>
        <taxon>Archaea</taxon>
        <taxon>Methanobacteriati</taxon>
        <taxon>Methanobacteriota</taxon>
        <taxon>Stenosarchaea group</taxon>
        <taxon>Halobacteria</taxon>
        <taxon>Halobacteriales</taxon>
        <taxon>Haloferacaceae</taxon>
        <taxon>Halobaculum</taxon>
    </lineage>
</organism>
<name>A0ABD5W968_9EURY</name>
<accession>A0ABD5W968</accession>
<gene>
    <name evidence="3" type="ORF">ACFQL9_08005</name>
</gene>
<keyword evidence="4" id="KW-1185">Reference proteome</keyword>
<dbReference type="InterPro" id="IPR002126">
    <property type="entry name" value="Cadherin-like_dom"/>
</dbReference>
<dbReference type="InterPro" id="IPR025510">
    <property type="entry name" value="DUF4397"/>
</dbReference>
<evidence type="ECO:0000259" key="2">
    <source>
        <dbReference type="PROSITE" id="PS50268"/>
    </source>
</evidence>
<comment type="caution">
    <text evidence="3">The sequence shown here is derived from an EMBL/GenBank/DDBJ whole genome shotgun (WGS) entry which is preliminary data.</text>
</comment>
<dbReference type="PROSITE" id="PS50268">
    <property type="entry name" value="CADHERIN_2"/>
    <property type="match status" value="1"/>
</dbReference>
<dbReference type="AlphaFoldDB" id="A0ABD5W968"/>
<evidence type="ECO:0000256" key="1">
    <source>
        <dbReference type="SAM" id="MobiDB-lite"/>
    </source>
</evidence>
<dbReference type="Proteomes" id="UP001596461">
    <property type="component" value="Unassembled WGS sequence"/>
</dbReference>